<gene>
    <name evidence="1" type="ORF">IV74_GL000202</name>
</gene>
<dbReference type="EMBL" id="JQBS01000007">
    <property type="protein sequence ID" value="KRN57221.1"/>
    <property type="molecule type" value="Genomic_DNA"/>
</dbReference>
<comment type="caution">
    <text evidence="1">The sequence shown here is derived from an EMBL/GenBank/DDBJ whole genome shotgun (WGS) entry which is preliminary data.</text>
</comment>
<organism evidence="1 2">
    <name type="scientific">Carnobacterium divergens DSM 20623</name>
    <dbReference type="NCBI Taxonomy" id="1449336"/>
    <lineage>
        <taxon>Bacteria</taxon>
        <taxon>Bacillati</taxon>
        <taxon>Bacillota</taxon>
        <taxon>Bacilli</taxon>
        <taxon>Lactobacillales</taxon>
        <taxon>Carnobacteriaceae</taxon>
        <taxon>Carnobacterium</taxon>
    </lineage>
</organism>
<dbReference type="Proteomes" id="UP000051658">
    <property type="component" value="Unassembled WGS sequence"/>
</dbReference>
<dbReference type="PANTHER" id="PTHR36454">
    <property type="entry name" value="LMO2823 PROTEIN"/>
    <property type="match status" value="1"/>
</dbReference>
<dbReference type="InterPro" id="IPR008323">
    <property type="entry name" value="UCP033563"/>
</dbReference>
<name>A0A0R2I4A3_CARDV</name>
<dbReference type="PIRSF" id="PIRSF033563">
    <property type="entry name" value="UCP033563"/>
    <property type="match status" value="1"/>
</dbReference>
<evidence type="ECO:0000313" key="1">
    <source>
        <dbReference type="EMBL" id="KRN57221.1"/>
    </source>
</evidence>
<dbReference type="Pfam" id="PF06245">
    <property type="entry name" value="DUF1015"/>
    <property type="match status" value="1"/>
</dbReference>
<dbReference type="PATRIC" id="fig|1449336.4.peg.204"/>
<reference evidence="1 2" key="1">
    <citation type="journal article" date="2015" name="Genome Announc.">
        <title>Expanding the biotechnology potential of lactobacilli through comparative genomics of 213 strains and associated genera.</title>
        <authorList>
            <person name="Sun Z."/>
            <person name="Harris H.M."/>
            <person name="McCann A."/>
            <person name="Guo C."/>
            <person name="Argimon S."/>
            <person name="Zhang W."/>
            <person name="Yang X."/>
            <person name="Jeffery I.B."/>
            <person name="Cooney J.C."/>
            <person name="Kagawa T.F."/>
            <person name="Liu W."/>
            <person name="Song Y."/>
            <person name="Salvetti E."/>
            <person name="Wrobel A."/>
            <person name="Rasinkangas P."/>
            <person name="Parkhill J."/>
            <person name="Rea M.C."/>
            <person name="O'Sullivan O."/>
            <person name="Ritari J."/>
            <person name="Douillard F.P."/>
            <person name="Paul Ross R."/>
            <person name="Yang R."/>
            <person name="Briner A.E."/>
            <person name="Felis G.E."/>
            <person name="de Vos W.M."/>
            <person name="Barrangou R."/>
            <person name="Klaenhammer T.R."/>
            <person name="Caufield P.W."/>
            <person name="Cui Y."/>
            <person name="Zhang H."/>
            <person name="O'Toole P.W."/>
        </authorList>
    </citation>
    <scope>NUCLEOTIDE SEQUENCE [LARGE SCALE GENOMIC DNA]</scope>
    <source>
        <strain evidence="1 2">DSM 20623</strain>
    </source>
</reference>
<dbReference type="eggNOG" id="COG4198">
    <property type="taxonomic scope" value="Bacteria"/>
</dbReference>
<evidence type="ECO:0008006" key="3">
    <source>
        <dbReference type="Google" id="ProtNLM"/>
    </source>
</evidence>
<keyword evidence="2" id="KW-1185">Reference proteome</keyword>
<evidence type="ECO:0000313" key="2">
    <source>
        <dbReference type="Proteomes" id="UP000051658"/>
    </source>
</evidence>
<protein>
    <recommendedName>
        <fullName evidence="3">DUF1015 domain-containing protein</fullName>
    </recommendedName>
</protein>
<dbReference type="AlphaFoldDB" id="A0A0R2I4A3"/>
<sequence>MVKIKPFKGIRPNPDYAKQIASLPYDVLNTEEARVLASENPYSYLHIDKAEVDLAKESSPYAEVVYQKAAANLKEFILKQWLTQDSQEHYYLYRLTMNGRSQTGLVVCTSIDDYIAGKIKKHEFTREEKELDRIRHVDACDANTSPIFLTYRENETVNDLIADWQQKHTPIYKFESFHQVTHEIWVINEEAMITRLTTLFATDIDALYIADGHHRTESAVKVGIKRREAFPNAKDDAEFNSFLSVLFPKEQLAILDYNRVINVPIKTDFIEELKKSFIVSRVGTEVFKPAKEKTIGMYLAGVWYQLTVKPEAIPTDEVARLDVSILQNEVLTPLFGIEDIRTDKRIDFVGGIRGLEELERLVDAGTFTVAFAMFPTTMEQLLQVADSGKIMPPKSTWFEPKLLSGLFIHDLASH</sequence>
<accession>A0A0R2I4A3</accession>
<dbReference type="RefSeq" id="WP_034571307.1">
    <property type="nucleotide sequence ID" value="NZ_JQBS01000007.1"/>
</dbReference>
<dbReference type="GeneID" id="89588197"/>
<proteinExistence type="predicted"/>
<dbReference type="PANTHER" id="PTHR36454:SF1">
    <property type="entry name" value="DUF1015 DOMAIN-CONTAINING PROTEIN"/>
    <property type="match status" value="1"/>
</dbReference>